<evidence type="ECO:0008006" key="4">
    <source>
        <dbReference type="Google" id="ProtNLM"/>
    </source>
</evidence>
<keyword evidence="1" id="KW-0472">Membrane</keyword>
<dbReference type="Proteomes" id="UP000288623">
    <property type="component" value="Unassembled WGS sequence"/>
</dbReference>
<name>A0A433RXE6_9BACL</name>
<evidence type="ECO:0000313" key="3">
    <source>
        <dbReference type="Proteomes" id="UP000288623"/>
    </source>
</evidence>
<gene>
    <name evidence="2" type="ORF">QI30_03215</name>
</gene>
<dbReference type="PANTHER" id="PTHR37826">
    <property type="entry name" value="FLOTILLIN BAND_7_5 DOMAIN PROTEIN"/>
    <property type="match status" value="1"/>
</dbReference>
<dbReference type="PANTHER" id="PTHR37826:SF3">
    <property type="entry name" value="J DOMAIN-CONTAINING PROTEIN"/>
    <property type="match status" value="1"/>
</dbReference>
<dbReference type="RefSeq" id="WP_126989517.1">
    <property type="nucleotide sequence ID" value="NZ_JTFC01000009.1"/>
</dbReference>
<accession>A0A433RXE6</accession>
<evidence type="ECO:0000313" key="2">
    <source>
        <dbReference type="EMBL" id="RUS57937.1"/>
    </source>
</evidence>
<feature type="transmembrane region" description="Helical" evidence="1">
    <location>
        <begin position="344"/>
        <end position="363"/>
    </location>
</feature>
<reference evidence="2 3" key="1">
    <citation type="submission" date="2014-11" db="EMBL/GenBank/DDBJ databases">
        <title>Genome sequence and analysis of novel Kurthia sp.</title>
        <authorList>
            <person name="Lawson J.N."/>
            <person name="Gonzalez J.E."/>
            <person name="Rinauldi L."/>
            <person name="Xuan Z."/>
            <person name="Firman A."/>
            <person name="Shaddox L."/>
            <person name="Trudeau A."/>
            <person name="Shah S."/>
            <person name="Reiman D."/>
        </authorList>
    </citation>
    <scope>NUCLEOTIDE SEQUENCE [LARGE SCALE GENOMIC DNA]</scope>
    <source>
        <strain evidence="2 3">3B1D</strain>
    </source>
</reference>
<sequence>MTQQHEDGVKEVKVDFNTECPMCSASIAFDPSSGKLTCPYCDYEAEIATPEKEAQRTAQEMDFKATDRRESYDWGVDKKTLVCEECGAESIYDALQVADTCPYCGSHQVMEASTIDTLAPNGVCTFNVTEKEAGSNFQKWIKGRLFTPSAAKKSAKPEAFSGVYIPYWTFDSNTMSHYTAAYGITRIVEDREGNTRTEIDWYRTSGVYQRFVDDELVLASKRYDGELLRKVEPYNTTDNKVYKPDYLSGFLAERYSIGLDEGWGIAQRQIHTTLESEITQRILRQYGASQVANLQFSTTHDQITYKYLMLPMWLSSFRYKEKVYQFMVNGQTGKVGGRAPISPIRVTIAVILALIAIYVIYVFTQS</sequence>
<keyword evidence="1" id="KW-0812">Transmembrane</keyword>
<organism evidence="2 3">
    <name type="scientific">Candidatus Kurthia intestinigallinarum</name>
    <dbReference type="NCBI Taxonomy" id="1562256"/>
    <lineage>
        <taxon>Bacteria</taxon>
        <taxon>Bacillati</taxon>
        <taxon>Bacillota</taxon>
        <taxon>Bacilli</taxon>
        <taxon>Bacillales</taxon>
        <taxon>Caryophanaceae</taxon>
        <taxon>Kurthia</taxon>
    </lineage>
</organism>
<keyword evidence="1" id="KW-1133">Transmembrane helix</keyword>
<keyword evidence="3" id="KW-1185">Reference proteome</keyword>
<dbReference type="OrthoDB" id="3182597at2"/>
<protein>
    <recommendedName>
        <fullName evidence="4">Replication restart DNA helicase PriA</fullName>
    </recommendedName>
</protein>
<dbReference type="EMBL" id="JTFC01000009">
    <property type="protein sequence ID" value="RUS57937.1"/>
    <property type="molecule type" value="Genomic_DNA"/>
</dbReference>
<proteinExistence type="predicted"/>
<evidence type="ECO:0000256" key="1">
    <source>
        <dbReference type="SAM" id="Phobius"/>
    </source>
</evidence>
<dbReference type="AlphaFoldDB" id="A0A433RXE6"/>
<comment type="caution">
    <text evidence="2">The sequence shown here is derived from an EMBL/GenBank/DDBJ whole genome shotgun (WGS) entry which is preliminary data.</text>
</comment>